<dbReference type="Ensembl" id="ENSABRT00000037460.1">
    <property type="protein sequence ID" value="ENSABRP00000026778.1"/>
    <property type="gene ID" value="ENSABRG00000022351.1"/>
</dbReference>
<feature type="region of interest" description="Disordered" evidence="1">
    <location>
        <begin position="32"/>
        <end position="85"/>
    </location>
</feature>
<reference evidence="2" key="1">
    <citation type="submission" date="2025-08" db="UniProtKB">
        <authorList>
            <consortium name="Ensembl"/>
        </authorList>
    </citation>
    <scope>IDENTIFICATION</scope>
</reference>
<keyword evidence="3" id="KW-1185">Reference proteome</keyword>
<feature type="compositionally biased region" description="Low complexity" evidence="1">
    <location>
        <begin position="66"/>
        <end position="85"/>
    </location>
</feature>
<proteinExistence type="predicted"/>
<evidence type="ECO:0000256" key="1">
    <source>
        <dbReference type="SAM" id="MobiDB-lite"/>
    </source>
</evidence>
<reference evidence="2" key="2">
    <citation type="submission" date="2025-09" db="UniProtKB">
        <authorList>
            <consortium name="Ensembl"/>
        </authorList>
    </citation>
    <scope>IDENTIFICATION</scope>
</reference>
<dbReference type="AlphaFoldDB" id="A0A8B9ID52"/>
<accession>A0A8B9ID52</accession>
<organism evidence="2 3">
    <name type="scientific">Anser brachyrhynchus</name>
    <name type="common">Pink-footed goose</name>
    <dbReference type="NCBI Taxonomy" id="132585"/>
    <lineage>
        <taxon>Eukaryota</taxon>
        <taxon>Metazoa</taxon>
        <taxon>Chordata</taxon>
        <taxon>Craniata</taxon>
        <taxon>Vertebrata</taxon>
        <taxon>Euteleostomi</taxon>
        <taxon>Archelosauria</taxon>
        <taxon>Archosauria</taxon>
        <taxon>Dinosauria</taxon>
        <taxon>Saurischia</taxon>
        <taxon>Theropoda</taxon>
        <taxon>Coelurosauria</taxon>
        <taxon>Aves</taxon>
        <taxon>Neognathae</taxon>
        <taxon>Galloanserae</taxon>
        <taxon>Anseriformes</taxon>
        <taxon>Anatidae</taxon>
        <taxon>Anserinae</taxon>
        <taxon>Anser</taxon>
    </lineage>
</organism>
<name>A0A8B9ID52_9AVES</name>
<evidence type="ECO:0000313" key="2">
    <source>
        <dbReference type="Ensembl" id="ENSABRP00000026778.1"/>
    </source>
</evidence>
<sequence>IKMSKANPNEASAVVSEYRAPERCVAAWGCREGRRKPCPEPAAPGRLPQDGSEGSVTRGQSGGAWGHSHSSAPPARAAGPRGAPAVSAAAYINHKDGIWCCRWP</sequence>
<dbReference type="Proteomes" id="UP000694426">
    <property type="component" value="Unplaced"/>
</dbReference>
<evidence type="ECO:0000313" key="3">
    <source>
        <dbReference type="Proteomes" id="UP000694426"/>
    </source>
</evidence>
<protein>
    <submittedName>
        <fullName evidence="2">Uncharacterized protein</fullName>
    </submittedName>
</protein>